<dbReference type="KEGG" id="dtx:ATSB10_28290"/>
<dbReference type="PATRIC" id="fig|445710.3.peg.2825"/>
<sequence length="221" mass="24222">MAQATLRPTVRGPTFIRLLARLAELDVAAPGSSLPGQLGQWLDWKHALSLAAALDSRPAASEDPVTVPDDLPAECARARETLLAALRHDPLLASDTPPADEPDFAPYRQLYLARQRAAQATVGRLRGRLRDALMAASPEQARLAEVDAVMEVALTPHEHGLLAKVPALLERRFESLRRTGQPHWHDAFRREMQSVLLAELDLRFQPVDALLAALCTTQESA</sequence>
<dbReference type="STRING" id="445710.ATSB10_28290"/>
<evidence type="ECO:0008006" key="3">
    <source>
        <dbReference type="Google" id="ProtNLM"/>
    </source>
</evidence>
<protein>
    <recommendedName>
        <fullName evidence="3">DUF3348 domain-containing protein</fullName>
    </recommendedName>
</protein>
<dbReference type="RefSeq" id="WP_063673338.1">
    <property type="nucleotide sequence ID" value="NZ_CP014841.1"/>
</dbReference>
<keyword evidence="2" id="KW-1185">Reference proteome</keyword>
<dbReference type="InterPro" id="IPR021783">
    <property type="entry name" value="DUF3348"/>
</dbReference>
<dbReference type="OrthoDB" id="5949373at2"/>
<dbReference type="Proteomes" id="UP000077255">
    <property type="component" value="Chromosome"/>
</dbReference>
<proteinExistence type="predicted"/>
<evidence type="ECO:0000313" key="1">
    <source>
        <dbReference type="EMBL" id="AND70283.1"/>
    </source>
</evidence>
<accession>A0A160N2W9</accession>
<dbReference type="Pfam" id="PF11828">
    <property type="entry name" value="DUF3348"/>
    <property type="match status" value="1"/>
</dbReference>
<gene>
    <name evidence="1" type="ORF">ATSB10_28290</name>
</gene>
<evidence type="ECO:0000313" key="2">
    <source>
        <dbReference type="Proteomes" id="UP000077255"/>
    </source>
</evidence>
<dbReference type="EMBL" id="CP014841">
    <property type="protein sequence ID" value="AND70283.1"/>
    <property type="molecule type" value="Genomic_DNA"/>
</dbReference>
<dbReference type="AlphaFoldDB" id="A0A160N2W9"/>
<reference evidence="1 2" key="1">
    <citation type="submission" date="2016-02" db="EMBL/GenBank/DDBJ databases">
        <title>Complete genome sequencing and analysis of ATSB10, Dyella thiooxydans isolated from rhizosphere soil of sunflower (Helianthus annuus L.).</title>
        <authorList>
            <person name="Lee Y."/>
            <person name="Hwangbo K."/>
            <person name="Chung H."/>
            <person name="Yoo J."/>
            <person name="Kim K.Y."/>
            <person name="Sa T.M."/>
            <person name="Um Y."/>
            <person name="Madhaiyan M."/>
        </authorList>
    </citation>
    <scope>NUCLEOTIDE SEQUENCE [LARGE SCALE GENOMIC DNA]</scope>
    <source>
        <strain evidence="1 2">ATSB10</strain>
    </source>
</reference>
<name>A0A160N2W9_9GAMM</name>
<organism evidence="1 2">
    <name type="scientific">Dyella thiooxydans</name>
    <dbReference type="NCBI Taxonomy" id="445710"/>
    <lineage>
        <taxon>Bacteria</taxon>
        <taxon>Pseudomonadati</taxon>
        <taxon>Pseudomonadota</taxon>
        <taxon>Gammaproteobacteria</taxon>
        <taxon>Lysobacterales</taxon>
        <taxon>Rhodanobacteraceae</taxon>
        <taxon>Dyella</taxon>
    </lineage>
</organism>